<keyword evidence="6" id="KW-0812">Transmembrane</keyword>
<evidence type="ECO:0000256" key="6">
    <source>
        <dbReference type="SAM" id="Phobius"/>
    </source>
</evidence>
<dbReference type="InterPro" id="IPR007219">
    <property type="entry name" value="XnlR_reg_dom"/>
</dbReference>
<dbReference type="Gene3D" id="4.10.240.10">
    <property type="entry name" value="Zn(2)-C6 fungal-type DNA-binding domain"/>
    <property type="match status" value="1"/>
</dbReference>
<comment type="subcellular location">
    <subcellularLocation>
        <location evidence="1">Nucleus</location>
    </subcellularLocation>
</comment>
<keyword evidence="9" id="KW-1185">Reference proteome</keyword>
<dbReference type="GO" id="GO:0008270">
    <property type="term" value="F:zinc ion binding"/>
    <property type="evidence" value="ECO:0007669"/>
    <property type="project" value="InterPro"/>
</dbReference>
<sequence>MTGVPALQRGSACVTCRRRKVRCDGVRPSCGPCSSSATAGACVYQDIPRNKRRSSPEAAAARLDAHMQANQEATEIVLHDPYPNATPREKPENPALSPRSSMQLYAQSIYLSVLTLTRYFRVHTFLSNAVDFGFFLDFLKFQQSFARLEQAGGAHRALSSVVFLWGAHLSSTSALSHMEHFYVSRALEDMRDIHSFSGDCYATIAMIQAEILLGNYFFRNNRPHDGRHYISAAAALALRSKLHRIGSSGSGWPRARDPVEMVERVRGFWTVFIHDVCWNAYLRFPSAFEGLNEIEVPWIAQDEESCYPMSGNSFSIFQNAGPQFQPESYSQLSLQAQAAYVYEVSFKLSGRVRDALLPREQERLMAEVTRHEALLQSVKQSFAYFDRTRPASSLIVHSLLSVATITLHWTFFESNNSSRLKCIRAAGEAVRMYTYVDLESFGHINSLLVIAWPIVCGVYHVSLSRIRNLRDLDRGSSMTVGPNEDEILDTLEEAYATMGLLSLDSPVIGNELANIQRIHQSQTSW</sequence>
<dbReference type="PROSITE" id="PS50048">
    <property type="entry name" value="ZN2_CY6_FUNGAL_2"/>
    <property type="match status" value="1"/>
</dbReference>
<dbReference type="CDD" id="cd12148">
    <property type="entry name" value="fungal_TF_MHR"/>
    <property type="match status" value="1"/>
</dbReference>
<dbReference type="GO" id="GO:0005634">
    <property type="term" value="C:nucleus"/>
    <property type="evidence" value="ECO:0007669"/>
    <property type="project" value="UniProtKB-SubCell"/>
</dbReference>
<evidence type="ECO:0000256" key="2">
    <source>
        <dbReference type="ARBA" id="ARBA00022723"/>
    </source>
</evidence>
<protein>
    <recommendedName>
        <fullName evidence="7">Zn(2)-C6 fungal-type domain-containing protein</fullName>
    </recommendedName>
</protein>
<keyword evidence="6" id="KW-1133">Transmembrane helix</keyword>
<reference evidence="8 9" key="1">
    <citation type="journal article" date="2015" name="Fungal Genet. Biol.">
        <title>Evolution of novel wood decay mechanisms in Agaricales revealed by the genome sequences of Fistulina hepatica and Cylindrobasidium torrendii.</title>
        <authorList>
            <person name="Floudas D."/>
            <person name="Held B.W."/>
            <person name="Riley R."/>
            <person name="Nagy L.G."/>
            <person name="Koehler G."/>
            <person name="Ransdell A.S."/>
            <person name="Younus H."/>
            <person name="Chow J."/>
            <person name="Chiniquy J."/>
            <person name="Lipzen A."/>
            <person name="Tritt A."/>
            <person name="Sun H."/>
            <person name="Haridas S."/>
            <person name="LaButti K."/>
            <person name="Ohm R.A."/>
            <person name="Kues U."/>
            <person name="Blanchette R.A."/>
            <person name="Grigoriev I.V."/>
            <person name="Minto R.E."/>
            <person name="Hibbett D.S."/>
        </authorList>
    </citation>
    <scope>NUCLEOTIDE SEQUENCE [LARGE SCALE GENOMIC DNA]</scope>
    <source>
        <strain evidence="8 9">ATCC 64428</strain>
    </source>
</reference>
<keyword evidence="4" id="KW-0804">Transcription</keyword>
<dbReference type="InterPro" id="IPR050815">
    <property type="entry name" value="TF_fung"/>
</dbReference>
<dbReference type="EMBL" id="KN882067">
    <property type="protein sequence ID" value="KIY44708.1"/>
    <property type="molecule type" value="Genomic_DNA"/>
</dbReference>
<name>A0A0D7A1L6_9AGAR</name>
<accession>A0A0D7A1L6</accession>
<evidence type="ECO:0000256" key="1">
    <source>
        <dbReference type="ARBA" id="ARBA00004123"/>
    </source>
</evidence>
<dbReference type="Pfam" id="PF00172">
    <property type="entry name" value="Zn_clus"/>
    <property type="match status" value="1"/>
</dbReference>
<keyword evidence="5" id="KW-0539">Nucleus</keyword>
<dbReference type="CDD" id="cd00067">
    <property type="entry name" value="GAL4"/>
    <property type="match status" value="1"/>
</dbReference>
<evidence type="ECO:0000313" key="9">
    <source>
        <dbReference type="Proteomes" id="UP000054144"/>
    </source>
</evidence>
<dbReference type="Pfam" id="PF04082">
    <property type="entry name" value="Fungal_trans"/>
    <property type="match status" value="1"/>
</dbReference>
<dbReference type="GO" id="GO:0003677">
    <property type="term" value="F:DNA binding"/>
    <property type="evidence" value="ECO:0007669"/>
    <property type="project" value="InterPro"/>
</dbReference>
<dbReference type="PANTHER" id="PTHR47338:SF29">
    <property type="entry name" value="ZN(2)-C6 FUNGAL-TYPE DOMAIN-CONTAINING PROTEIN"/>
    <property type="match status" value="1"/>
</dbReference>
<keyword evidence="3" id="KW-0805">Transcription regulation</keyword>
<evidence type="ECO:0000256" key="5">
    <source>
        <dbReference type="ARBA" id="ARBA00023242"/>
    </source>
</evidence>
<evidence type="ECO:0000259" key="7">
    <source>
        <dbReference type="PROSITE" id="PS50048"/>
    </source>
</evidence>
<evidence type="ECO:0000256" key="3">
    <source>
        <dbReference type="ARBA" id="ARBA00023015"/>
    </source>
</evidence>
<feature type="transmembrane region" description="Helical" evidence="6">
    <location>
        <begin position="441"/>
        <end position="461"/>
    </location>
</feature>
<keyword evidence="6" id="KW-0472">Membrane</keyword>
<dbReference type="GO" id="GO:0000981">
    <property type="term" value="F:DNA-binding transcription factor activity, RNA polymerase II-specific"/>
    <property type="evidence" value="ECO:0007669"/>
    <property type="project" value="InterPro"/>
</dbReference>
<dbReference type="InterPro" id="IPR036864">
    <property type="entry name" value="Zn2-C6_fun-type_DNA-bd_sf"/>
</dbReference>
<keyword evidence="2" id="KW-0479">Metal-binding</keyword>
<dbReference type="SUPFAM" id="SSF57701">
    <property type="entry name" value="Zn2/Cys6 DNA-binding domain"/>
    <property type="match status" value="1"/>
</dbReference>
<dbReference type="Proteomes" id="UP000054144">
    <property type="component" value="Unassembled WGS sequence"/>
</dbReference>
<gene>
    <name evidence="8" type="ORF">FISHEDRAFT_77329</name>
</gene>
<dbReference type="GO" id="GO:0006351">
    <property type="term" value="P:DNA-templated transcription"/>
    <property type="evidence" value="ECO:0007669"/>
    <property type="project" value="InterPro"/>
</dbReference>
<dbReference type="PROSITE" id="PS00463">
    <property type="entry name" value="ZN2_CY6_FUNGAL_1"/>
    <property type="match status" value="1"/>
</dbReference>
<evidence type="ECO:0000313" key="8">
    <source>
        <dbReference type="EMBL" id="KIY44708.1"/>
    </source>
</evidence>
<dbReference type="OrthoDB" id="2309723at2759"/>
<feature type="domain" description="Zn(2)-C6 fungal-type" evidence="7">
    <location>
        <begin position="12"/>
        <end position="44"/>
    </location>
</feature>
<proteinExistence type="predicted"/>
<dbReference type="SMART" id="SM00066">
    <property type="entry name" value="GAL4"/>
    <property type="match status" value="1"/>
</dbReference>
<dbReference type="PANTHER" id="PTHR47338">
    <property type="entry name" value="ZN(II)2CYS6 TRANSCRIPTION FACTOR (EUROFUNG)-RELATED"/>
    <property type="match status" value="1"/>
</dbReference>
<dbReference type="AlphaFoldDB" id="A0A0D7A1L6"/>
<organism evidence="8 9">
    <name type="scientific">Fistulina hepatica ATCC 64428</name>
    <dbReference type="NCBI Taxonomy" id="1128425"/>
    <lineage>
        <taxon>Eukaryota</taxon>
        <taxon>Fungi</taxon>
        <taxon>Dikarya</taxon>
        <taxon>Basidiomycota</taxon>
        <taxon>Agaricomycotina</taxon>
        <taxon>Agaricomycetes</taxon>
        <taxon>Agaricomycetidae</taxon>
        <taxon>Agaricales</taxon>
        <taxon>Fistulinaceae</taxon>
        <taxon>Fistulina</taxon>
    </lineage>
</organism>
<dbReference type="InterPro" id="IPR001138">
    <property type="entry name" value="Zn2Cys6_DnaBD"/>
</dbReference>
<evidence type="ECO:0000256" key="4">
    <source>
        <dbReference type="ARBA" id="ARBA00023163"/>
    </source>
</evidence>